<evidence type="ECO:0000313" key="1">
    <source>
        <dbReference type="EMBL" id="KAI4467295.1"/>
    </source>
</evidence>
<comment type="caution">
    <text evidence="1">The sequence shown here is derived from an EMBL/GenBank/DDBJ whole genome shotgun (WGS) entry which is preliminary data.</text>
</comment>
<reference evidence="1" key="1">
    <citation type="submission" date="2022-04" db="EMBL/GenBank/DDBJ databases">
        <title>Chromosome-scale genome assembly of Holotrichia oblita Faldermann.</title>
        <authorList>
            <person name="Rongchong L."/>
        </authorList>
    </citation>
    <scope>NUCLEOTIDE SEQUENCE</scope>
    <source>
        <strain evidence="1">81SQS9</strain>
    </source>
</reference>
<accession>A0ACB9TKG6</accession>
<dbReference type="EMBL" id="CM043016">
    <property type="protein sequence ID" value="KAI4467295.1"/>
    <property type="molecule type" value="Genomic_DNA"/>
</dbReference>
<keyword evidence="2" id="KW-1185">Reference proteome</keyword>
<name>A0ACB9TKG6_HOLOL</name>
<keyword evidence="1" id="KW-0649">Protein kinase inhibitor</keyword>
<organism evidence="1 2">
    <name type="scientific">Holotrichia oblita</name>
    <name type="common">Chafer beetle</name>
    <dbReference type="NCBI Taxonomy" id="644536"/>
    <lineage>
        <taxon>Eukaryota</taxon>
        <taxon>Metazoa</taxon>
        <taxon>Ecdysozoa</taxon>
        <taxon>Arthropoda</taxon>
        <taxon>Hexapoda</taxon>
        <taxon>Insecta</taxon>
        <taxon>Pterygota</taxon>
        <taxon>Neoptera</taxon>
        <taxon>Endopterygota</taxon>
        <taxon>Coleoptera</taxon>
        <taxon>Polyphaga</taxon>
        <taxon>Scarabaeiformia</taxon>
        <taxon>Scarabaeidae</taxon>
        <taxon>Melolonthinae</taxon>
        <taxon>Holotrichia</taxon>
    </lineage>
</organism>
<protein>
    <submittedName>
        <fullName evidence="1">Cyclin-dependent kinase inhibitor-related protein</fullName>
    </submittedName>
</protein>
<evidence type="ECO:0000313" key="2">
    <source>
        <dbReference type="Proteomes" id="UP001056778"/>
    </source>
</evidence>
<sequence length="285" mass="32611">MDEIPVLLMKILSQSATIHIYSFPHFTLETFLAVVMFFIYAYLHFEISKIAKCTLKLRPNSVQYRKFLRECNSRESICTSITRIQHEYCTFNVSRCPSSHLAYKRLCSNYSNHSQCGWMLSQNPNCKTHDPTSDRLESIASLSPSEYVKRDKEKRLREKELQKCFQSLTTLYDNVIEKKFSEKTLTNQLAMAKEQTQCTKMAPPATLMTLPCDAMTTSFFDLLEKIIVPSSVNNPLPFRGDLTSLALDAGNINPKPSAIFNNTQQLVANHSSTTLETEQTETEVY</sequence>
<proteinExistence type="predicted"/>
<dbReference type="Proteomes" id="UP001056778">
    <property type="component" value="Chromosome 2"/>
</dbReference>
<gene>
    <name evidence="1" type="ORF">MML48_2g00014369</name>
</gene>